<sequence>MTCLGCRLALQEERAFVVYETKWVTCILDSLPFNPGHVLILPKRHALDVDDLDQPTAHAVMEASRVMSRAMKAAYQPDGISIVQNGGMFNDLDHYHMHVVPRYEEQDFADFHRAFPETEPVSNEELKEAQTRLIQALKMEEPS</sequence>
<dbReference type="GO" id="GO:0008168">
    <property type="term" value="F:methyltransferase activity"/>
    <property type="evidence" value="ECO:0007669"/>
    <property type="project" value="UniProtKB-KW"/>
</dbReference>
<dbReference type="PANTHER" id="PTHR46648:SF1">
    <property type="entry name" value="ADENOSINE 5'-MONOPHOSPHORAMIDASE HNT1"/>
    <property type="match status" value="1"/>
</dbReference>
<organism evidence="3 4">
    <name type="scientific">Bacillus daqingensis</name>
    <dbReference type="NCBI Taxonomy" id="872396"/>
    <lineage>
        <taxon>Bacteria</taxon>
        <taxon>Bacillati</taxon>
        <taxon>Bacillota</taxon>
        <taxon>Bacilli</taxon>
        <taxon>Bacillales</taxon>
        <taxon>Bacillaceae</taxon>
        <taxon>Bacillus</taxon>
    </lineage>
</organism>
<dbReference type="SUPFAM" id="SSF54197">
    <property type="entry name" value="HIT-like"/>
    <property type="match status" value="1"/>
</dbReference>
<dbReference type="Proteomes" id="UP001595896">
    <property type="component" value="Unassembled WGS sequence"/>
</dbReference>
<reference evidence="4" key="1">
    <citation type="journal article" date="2019" name="Int. J. Syst. Evol. Microbiol.">
        <title>The Global Catalogue of Microorganisms (GCM) 10K type strain sequencing project: providing services to taxonomists for standard genome sequencing and annotation.</title>
        <authorList>
            <consortium name="The Broad Institute Genomics Platform"/>
            <consortium name="The Broad Institute Genome Sequencing Center for Infectious Disease"/>
            <person name="Wu L."/>
            <person name="Ma J."/>
        </authorList>
    </citation>
    <scope>NUCLEOTIDE SEQUENCE [LARGE SCALE GENOMIC DNA]</scope>
    <source>
        <strain evidence="4">JCM 12165</strain>
    </source>
</reference>
<proteinExistence type="predicted"/>
<accession>A0ABV9NXZ0</accession>
<dbReference type="Gene3D" id="3.30.428.10">
    <property type="entry name" value="HIT-like"/>
    <property type="match status" value="1"/>
</dbReference>
<dbReference type="InterPro" id="IPR036265">
    <property type="entry name" value="HIT-like_sf"/>
</dbReference>
<dbReference type="PRINTS" id="PR00332">
    <property type="entry name" value="HISTRIAD"/>
</dbReference>
<evidence type="ECO:0000256" key="1">
    <source>
        <dbReference type="PROSITE-ProRule" id="PRU00464"/>
    </source>
</evidence>
<name>A0ABV9NXZ0_9BACI</name>
<dbReference type="RefSeq" id="WP_377909766.1">
    <property type="nucleotide sequence ID" value="NZ_JBHSGK010000013.1"/>
</dbReference>
<keyword evidence="3" id="KW-0489">Methyltransferase</keyword>
<keyword evidence="3" id="KW-0808">Transferase</keyword>
<feature type="short sequence motif" description="Histidine triad motif" evidence="1">
    <location>
        <begin position="94"/>
        <end position="98"/>
    </location>
</feature>
<comment type="caution">
    <text evidence="3">The sequence shown here is derived from an EMBL/GenBank/DDBJ whole genome shotgun (WGS) entry which is preliminary data.</text>
</comment>
<evidence type="ECO:0000313" key="3">
    <source>
        <dbReference type="EMBL" id="MFC4737161.1"/>
    </source>
</evidence>
<protein>
    <submittedName>
        <fullName evidence="3">HIT family protein</fullName>
        <ecNumber evidence="3">2.1.1.-</ecNumber>
    </submittedName>
</protein>
<dbReference type="EC" id="2.1.1.-" evidence="3"/>
<dbReference type="GO" id="GO:0032259">
    <property type="term" value="P:methylation"/>
    <property type="evidence" value="ECO:0007669"/>
    <property type="project" value="UniProtKB-KW"/>
</dbReference>
<keyword evidence="4" id="KW-1185">Reference proteome</keyword>
<dbReference type="InterPro" id="IPR001310">
    <property type="entry name" value="Histidine_triad_HIT"/>
</dbReference>
<evidence type="ECO:0000313" key="4">
    <source>
        <dbReference type="Proteomes" id="UP001595896"/>
    </source>
</evidence>
<dbReference type="Pfam" id="PF01230">
    <property type="entry name" value="HIT"/>
    <property type="match status" value="1"/>
</dbReference>
<gene>
    <name evidence="3" type="ORF">ACFO4L_11230</name>
</gene>
<dbReference type="PROSITE" id="PS51084">
    <property type="entry name" value="HIT_2"/>
    <property type="match status" value="1"/>
</dbReference>
<feature type="domain" description="HIT" evidence="2">
    <location>
        <begin position="4"/>
        <end position="110"/>
    </location>
</feature>
<evidence type="ECO:0000259" key="2">
    <source>
        <dbReference type="PROSITE" id="PS51084"/>
    </source>
</evidence>
<dbReference type="InterPro" id="IPR011146">
    <property type="entry name" value="HIT-like"/>
</dbReference>
<dbReference type="EMBL" id="JBHSGK010000013">
    <property type="protein sequence ID" value="MFC4737161.1"/>
    <property type="molecule type" value="Genomic_DNA"/>
</dbReference>
<dbReference type="PANTHER" id="PTHR46648">
    <property type="entry name" value="HIT FAMILY PROTEIN 1"/>
    <property type="match status" value="1"/>
</dbReference>